<feature type="transmembrane region" description="Helical" evidence="8">
    <location>
        <begin position="241"/>
        <end position="261"/>
    </location>
</feature>
<feature type="transmembrane region" description="Helical" evidence="8">
    <location>
        <begin position="377"/>
        <end position="397"/>
    </location>
</feature>
<feature type="transmembrane region" description="Helical" evidence="8">
    <location>
        <begin position="153"/>
        <end position="177"/>
    </location>
</feature>
<dbReference type="PANTHER" id="PTHR42718:SF42">
    <property type="entry name" value="EXPORT PROTEIN"/>
    <property type="match status" value="1"/>
</dbReference>
<name>A0ABV6X0Y7_9ACTN</name>
<comment type="caution">
    <text evidence="10">The sequence shown here is derived from an EMBL/GenBank/DDBJ whole genome shotgun (WGS) entry which is preliminary data.</text>
</comment>
<feature type="transmembrane region" description="Helical" evidence="8">
    <location>
        <begin position="95"/>
        <end position="114"/>
    </location>
</feature>
<feature type="transmembrane region" description="Helical" evidence="8">
    <location>
        <begin position="215"/>
        <end position="235"/>
    </location>
</feature>
<dbReference type="Gene3D" id="1.20.1720.10">
    <property type="entry name" value="Multidrug resistance protein D"/>
    <property type="match status" value="1"/>
</dbReference>
<dbReference type="InterPro" id="IPR011701">
    <property type="entry name" value="MFS"/>
</dbReference>
<keyword evidence="7" id="KW-0046">Antibiotic resistance</keyword>
<dbReference type="PROSITE" id="PS50850">
    <property type="entry name" value="MFS"/>
    <property type="match status" value="1"/>
</dbReference>
<evidence type="ECO:0000259" key="9">
    <source>
        <dbReference type="PROSITE" id="PS50850"/>
    </source>
</evidence>
<gene>
    <name evidence="10" type="ORF">ACEZDB_15060</name>
</gene>
<feature type="transmembrane region" description="Helical" evidence="8">
    <location>
        <begin position="63"/>
        <end position="83"/>
    </location>
</feature>
<feature type="transmembrane region" description="Helical" evidence="8">
    <location>
        <begin position="418"/>
        <end position="435"/>
    </location>
</feature>
<feature type="transmembrane region" description="Helical" evidence="8">
    <location>
        <begin position="447"/>
        <end position="468"/>
    </location>
</feature>
<feature type="domain" description="Major facilitator superfamily (MFS) profile" evidence="9">
    <location>
        <begin position="29"/>
        <end position="474"/>
    </location>
</feature>
<dbReference type="InterPro" id="IPR004638">
    <property type="entry name" value="EmrB-like"/>
</dbReference>
<dbReference type="EMBL" id="JBHEZY010000005">
    <property type="protein sequence ID" value="MFC1431967.1"/>
    <property type="molecule type" value="Genomic_DNA"/>
</dbReference>
<evidence type="ECO:0000256" key="2">
    <source>
        <dbReference type="ARBA" id="ARBA00022448"/>
    </source>
</evidence>
<reference evidence="10 11" key="1">
    <citation type="submission" date="2024-09" db="EMBL/GenBank/DDBJ databases">
        <authorList>
            <person name="Lee S.D."/>
        </authorList>
    </citation>
    <scope>NUCLEOTIDE SEQUENCE [LARGE SCALE GENOMIC DNA]</scope>
    <source>
        <strain evidence="10 11">N1-3</strain>
    </source>
</reference>
<evidence type="ECO:0000256" key="6">
    <source>
        <dbReference type="ARBA" id="ARBA00023136"/>
    </source>
</evidence>
<dbReference type="PANTHER" id="PTHR42718">
    <property type="entry name" value="MAJOR FACILITATOR SUPERFAMILY MULTIDRUG TRANSPORTER MFSC"/>
    <property type="match status" value="1"/>
</dbReference>
<dbReference type="SUPFAM" id="SSF103473">
    <property type="entry name" value="MFS general substrate transporter"/>
    <property type="match status" value="1"/>
</dbReference>
<keyword evidence="4 8" id="KW-0812">Transmembrane</keyword>
<evidence type="ECO:0000256" key="4">
    <source>
        <dbReference type="ARBA" id="ARBA00022692"/>
    </source>
</evidence>
<dbReference type="Gene3D" id="1.20.1250.20">
    <property type="entry name" value="MFS general substrate transporter like domains"/>
    <property type="match status" value="1"/>
</dbReference>
<sequence length="492" mass="49488">MSGTAVDGTSVGGGGGGGVALAGAAGRWVLFTTVLGSAMAMIDSTAVNVALPHIGTDLHASLAALQWSVNAYLLTLAGLILLGGALGDRYGRRRVFLIGVVWFALASAACGLAPDAWVLVAARALQGVGGALLTPGSLALIQSVFRQQDRAAAVGLWSGLGGVAGALGPLLGGWLVGGPGWRWVFLINLPLAVAVVAVGLRHVPENRDETATGRFDMAGAALAALALGAVTAALTSTASGVGWSAGAAVLALLAALAFVLVERRAAVPMLPLGLFSSRLFTVVNLVTVLIYAGMGGVLFFLVLQLQIAAGFPPLLAGLGTLPLTVIMLSLSPTAARLGDRIGPRIPLTVGPLLAATGILLMLRIGPDASYVPDVLPATTVLGFGMTLLVAPLTATALNSVEDRRAGIASGVNNAAARIGSLLAVAALPALVGLSGGEYRSPDAVDQAFRGAVWICAGLMVAAALLTWFEICGRGVAALPDAEAVRKANPPRI</sequence>
<feature type="transmembrane region" description="Helical" evidence="8">
    <location>
        <begin position="183"/>
        <end position="203"/>
    </location>
</feature>
<evidence type="ECO:0000256" key="3">
    <source>
        <dbReference type="ARBA" id="ARBA00022475"/>
    </source>
</evidence>
<dbReference type="Pfam" id="PF07690">
    <property type="entry name" value="MFS_1"/>
    <property type="match status" value="1"/>
</dbReference>
<evidence type="ECO:0000313" key="10">
    <source>
        <dbReference type="EMBL" id="MFC1431967.1"/>
    </source>
</evidence>
<comment type="subcellular location">
    <subcellularLocation>
        <location evidence="1">Cell membrane</location>
        <topology evidence="1">Multi-pass membrane protein</topology>
    </subcellularLocation>
</comment>
<keyword evidence="2" id="KW-0813">Transport</keyword>
<evidence type="ECO:0000313" key="11">
    <source>
        <dbReference type="Proteomes" id="UP001592530"/>
    </source>
</evidence>
<keyword evidence="6 8" id="KW-0472">Membrane</keyword>
<feature type="transmembrane region" description="Helical" evidence="8">
    <location>
        <begin position="347"/>
        <end position="365"/>
    </location>
</feature>
<feature type="transmembrane region" description="Helical" evidence="8">
    <location>
        <begin position="120"/>
        <end position="141"/>
    </location>
</feature>
<keyword evidence="3" id="KW-1003">Cell membrane</keyword>
<organism evidence="10 11">
    <name type="scientific">Streptacidiphilus alkalitolerans</name>
    <dbReference type="NCBI Taxonomy" id="3342712"/>
    <lineage>
        <taxon>Bacteria</taxon>
        <taxon>Bacillati</taxon>
        <taxon>Actinomycetota</taxon>
        <taxon>Actinomycetes</taxon>
        <taxon>Kitasatosporales</taxon>
        <taxon>Streptomycetaceae</taxon>
        <taxon>Streptacidiphilus</taxon>
    </lineage>
</organism>
<proteinExistence type="predicted"/>
<dbReference type="InterPro" id="IPR020846">
    <property type="entry name" value="MFS_dom"/>
</dbReference>
<evidence type="ECO:0000256" key="5">
    <source>
        <dbReference type="ARBA" id="ARBA00022989"/>
    </source>
</evidence>
<evidence type="ECO:0000256" key="1">
    <source>
        <dbReference type="ARBA" id="ARBA00004651"/>
    </source>
</evidence>
<dbReference type="Proteomes" id="UP001592530">
    <property type="component" value="Unassembled WGS sequence"/>
</dbReference>
<evidence type="ECO:0000256" key="8">
    <source>
        <dbReference type="SAM" id="Phobius"/>
    </source>
</evidence>
<dbReference type="CDD" id="cd17321">
    <property type="entry name" value="MFS_MMR_MDR_like"/>
    <property type="match status" value="1"/>
</dbReference>
<dbReference type="NCBIfam" id="TIGR00711">
    <property type="entry name" value="efflux_EmrB"/>
    <property type="match status" value="1"/>
</dbReference>
<dbReference type="InterPro" id="IPR036259">
    <property type="entry name" value="MFS_trans_sf"/>
</dbReference>
<feature type="transmembrane region" description="Helical" evidence="8">
    <location>
        <begin position="314"/>
        <end position="335"/>
    </location>
</feature>
<evidence type="ECO:0000256" key="7">
    <source>
        <dbReference type="ARBA" id="ARBA00023251"/>
    </source>
</evidence>
<keyword evidence="5 8" id="KW-1133">Transmembrane helix</keyword>
<dbReference type="RefSeq" id="WP_380553255.1">
    <property type="nucleotide sequence ID" value="NZ_JBHEZY010000005.1"/>
</dbReference>
<feature type="transmembrane region" description="Helical" evidence="8">
    <location>
        <begin position="282"/>
        <end position="302"/>
    </location>
</feature>
<protein>
    <submittedName>
        <fullName evidence="10">MFS transporter</fullName>
    </submittedName>
</protein>
<accession>A0ABV6X0Y7</accession>